<dbReference type="PANTHER" id="PTHR37705">
    <property type="entry name" value="BNAA08G11710D PROTEIN"/>
    <property type="match status" value="1"/>
</dbReference>
<name>A0A1R3K399_9ROSI</name>
<organism evidence="1 2">
    <name type="scientific">Corchorus olitorius</name>
    <dbReference type="NCBI Taxonomy" id="93759"/>
    <lineage>
        <taxon>Eukaryota</taxon>
        <taxon>Viridiplantae</taxon>
        <taxon>Streptophyta</taxon>
        <taxon>Embryophyta</taxon>
        <taxon>Tracheophyta</taxon>
        <taxon>Spermatophyta</taxon>
        <taxon>Magnoliopsida</taxon>
        <taxon>eudicotyledons</taxon>
        <taxon>Gunneridae</taxon>
        <taxon>Pentapetalae</taxon>
        <taxon>rosids</taxon>
        <taxon>malvids</taxon>
        <taxon>Malvales</taxon>
        <taxon>Malvaceae</taxon>
        <taxon>Grewioideae</taxon>
        <taxon>Apeibeae</taxon>
        <taxon>Corchorus</taxon>
    </lineage>
</organism>
<dbReference type="PANTHER" id="PTHR37705:SF1">
    <property type="entry name" value="TRANSMEMBRANE PROTEIN"/>
    <property type="match status" value="1"/>
</dbReference>
<sequence length="61" mass="6498">MVLQRLEICVELLKLAIDFVIVVAEAVGVVIQQSERTPPMIAAASGRSISSTSVPFVGFLP</sequence>
<dbReference type="OrthoDB" id="1741118at2759"/>
<comment type="caution">
    <text evidence="1">The sequence shown here is derived from an EMBL/GenBank/DDBJ whole genome shotgun (WGS) entry which is preliminary data.</text>
</comment>
<proteinExistence type="predicted"/>
<keyword evidence="2" id="KW-1185">Reference proteome</keyword>
<protein>
    <submittedName>
        <fullName evidence="1">Uncharacterized protein</fullName>
    </submittedName>
</protein>
<evidence type="ECO:0000313" key="2">
    <source>
        <dbReference type="Proteomes" id="UP000187203"/>
    </source>
</evidence>
<dbReference type="AlphaFoldDB" id="A0A1R3K399"/>
<dbReference type="EMBL" id="AWUE01014740">
    <property type="protein sequence ID" value="OMP01570.1"/>
    <property type="molecule type" value="Genomic_DNA"/>
</dbReference>
<reference evidence="2" key="1">
    <citation type="submission" date="2013-09" db="EMBL/GenBank/DDBJ databases">
        <title>Corchorus olitorius genome sequencing.</title>
        <authorList>
            <person name="Alam M."/>
            <person name="Haque M.S."/>
            <person name="Islam M.S."/>
            <person name="Emdad E.M."/>
            <person name="Islam M.M."/>
            <person name="Ahmed B."/>
            <person name="Halim A."/>
            <person name="Hossen Q.M.M."/>
            <person name="Hossain M.Z."/>
            <person name="Ahmed R."/>
            <person name="Khan M.M."/>
            <person name="Islam R."/>
            <person name="Rashid M.M."/>
            <person name="Khan S.A."/>
            <person name="Rahman M.S."/>
            <person name="Alam M."/>
            <person name="Yahiya A.S."/>
            <person name="Khan M.S."/>
            <person name="Azam M.S."/>
            <person name="Haque T."/>
            <person name="Lashkar M.Z.H."/>
            <person name="Akhand A.I."/>
            <person name="Morshed G."/>
            <person name="Roy S."/>
            <person name="Uddin K.S."/>
            <person name="Rabeya T."/>
            <person name="Hossain A.S."/>
            <person name="Chowdhury A."/>
            <person name="Snigdha A.R."/>
            <person name="Mortoza M.S."/>
            <person name="Matin S.A."/>
            <person name="Hoque S.M.E."/>
            <person name="Islam M.K."/>
            <person name="Roy D.K."/>
            <person name="Haider R."/>
            <person name="Moosa M.M."/>
            <person name="Elias S.M."/>
            <person name="Hasan A.M."/>
            <person name="Jahan S."/>
            <person name="Shafiuddin M."/>
            <person name="Mahmood N."/>
            <person name="Shommy N.S."/>
        </authorList>
    </citation>
    <scope>NUCLEOTIDE SEQUENCE [LARGE SCALE GENOMIC DNA]</scope>
    <source>
        <strain evidence="2">cv. O-4</strain>
    </source>
</reference>
<dbReference type="Proteomes" id="UP000187203">
    <property type="component" value="Unassembled WGS sequence"/>
</dbReference>
<accession>A0A1R3K399</accession>
<evidence type="ECO:0000313" key="1">
    <source>
        <dbReference type="EMBL" id="OMP01570.1"/>
    </source>
</evidence>
<gene>
    <name evidence="1" type="ORF">COLO4_11728</name>
</gene>